<dbReference type="EMBL" id="SDOV01000007">
    <property type="protein sequence ID" value="KAH7638688.1"/>
    <property type="molecule type" value="Genomic_DNA"/>
</dbReference>
<reference evidence="8" key="2">
    <citation type="journal article" date="2021" name="World Allergy Organ. J.">
        <title>Chromosome-level assembly of Dermatophagoides farinae genome and transcriptome reveals two novel allergens Der f 37 and Der f 39.</title>
        <authorList>
            <person name="Chen J."/>
            <person name="Cai Z."/>
            <person name="Fan D."/>
            <person name="Hu J."/>
            <person name="Hou Y."/>
            <person name="He Y."/>
            <person name="Zhang Z."/>
            <person name="Zhao Z."/>
            <person name="Gao P."/>
            <person name="Hu W."/>
            <person name="Sun J."/>
            <person name="Li J."/>
            <person name="Ji K."/>
        </authorList>
    </citation>
    <scope>NUCLEOTIDE SEQUENCE</scope>
    <source>
        <strain evidence="8">JKM2019</strain>
    </source>
</reference>
<dbReference type="PANTHER" id="PTHR35981:SF2">
    <property type="entry name" value="ION TRANSPORT PEPTIDE, ISOFORM C"/>
    <property type="match status" value="1"/>
</dbReference>
<evidence type="ECO:0000256" key="4">
    <source>
        <dbReference type="ARBA" id="ARBA00022525"/>
    </source>
</evidence>
<evidence type="ECO:0000256" key="1">
    <source>
        <dbReference type="ARBA" id="ARBA00003845"/>
    </source>
</evidence>
<dbReference type="InterPro" id="IPR035957">
    <property type="entry name" value="Crust_neurohorm_sf"/>
</dbReference>
<sequence length="109" mass="12447">MAATNKSAITKRIGTLLVSFLLFMAAFVINSSESRSFTLLGCLGEYDISKFTELDRICEECYILYREPELNISCRKDCFRNEVFGNCVDALKLSHEKKKLLEFVDQVFG</sequence>
<comment type="similarity">
    <text evidence="3">Belongs to the arthropod CHH/MIH/GIH/VIH hormone family.</text>
</comment>
<evidence type="ECO:0000256" key="7">
    <source>
        <dbReference type="PIRSR" id="PIRSR631098-51"/>
    </source>
</evidence>
<evidence type="ECO:0000313" key="8">
    <source>
        <dbReference type="EMBL" id="KAH7638688.1"/>
    </source>
</evidence>
<accession>A0A9D4NUQ2</accession>
<dbReference type="GO" id="GO:0005184">
    <property type="term" value="F:neuropeptide hormone activity"/>
    <property type="evidence" value="ECO:0007669"/>
    <property type="project" value="InterPro"/>
</dbReference>
<dbReference type="GO" id="GO:0007623">
    <property type="term" value="P:circadian rhythm"/>
    <property type="evidence" value="ECO:0007669"/>
    <property type="project" value="TreeGrafter"/>
</dbReference>
<feature type="disulfide bond" evidence="7">
    <location>
        <begin position="61"/>
        <end position="87"/>
    </location>
</feature>
<dbReference type="Gene3D" id="1.10.2010.10">
    <property type="entry name" value="Crustacean CHH/MIH/GIH neurohormone"/>
    <property type="match status" value="1"/>
</dbReference>
<dbReference type="Pfam" id="PF01147">
    <property type="entry name" value="Crust_neurohorm"/>
    <property type="match status" value="1"/>
</dbReference>
<organism evidence="8">
    <name type="scientific">Dermatophagoides farinae</name>
    <name type="common">American house dust mite</name>
    <dbReference type="NCBI Taxonomy" id="6954"/>
    <lineage>
        <taxon>Eukaryota</taxon>
        <taxon>Metazoa</taxon>
        <taxon>Ecdysozoa</taxon>
        <taxon>Arthropoda</taxon>
        <taxon>Chelicerata</taxon>
        <taxon>Arachnida</taxon>
        <taxon>Acari</taxon>
        <taxon>Acariformes</taxon>
        <taxon>Sarcoptiformes</taxon>
        <taxon>Astigmata</taxon>
        <taxon>Psoroptidia</taxon>
        <taxon>Analgoidea</taxon>
        <taxon>Pyroglyphidae</taxon>
        <taxon>Dermatophagoidinae</taxon>
        <taxon>Dermatophagoides</taxon>
    </lineage>
</organism>
<proteinExistence type="inferred from homology"/>
<reference evidence="8" key="1">
    <citation type="submission" date="2020-06" db="EMBL/GenBank/DDBJ databases">
        <authorList>
            <person name="Ji K."/>
            <person name="Li J."/>
        </authorList>
    </citation>
    <scope>NUCLEOTIDE SEQUENCE</scope>
    <source>
        <strain evidence="8">JKM2019</strain>
        <tissue evidence="8">Whole body</tissue>
    </source>
</reference>
<evidence type="ECO:0000256" key="6">
    <source>
        <dbReference type="ARBA" id="ARBA00023157"/>
    </source>
</evidence>
<dbReference type="Proteomes" id="UP000828236">
    <property type="component" value="Unassembled WGS sequence"/>
</dbReference>
<dbReference type="AlphaFoldDB" id="A0A9D4NUQ2"/>
<keyword evidence="5" id="KW-0372">Hormone</keyword>
<dbReference type="SUPFAM" id="SSF81778">
    <property type="entry name" value="Crustacean CHH/MIH/GIH neurohormone"/>
    <property type="match status" value="1"/>
</dbReference>
<comment type="function">
    <text evidence="1">May increase the toxicity of alpha-latrotoxin and/or other venom components. Is non-toxic to mice and to the cockroach Periplaneta americana.</text>
</comment>
<dbReference type="PROSITE" id="PS01250">
    <property type="entry name" value="CHH_MIH_GIH"/>
    <property type="match status" value="1"/>
</dbReference>
<gene>
    <name evidence="8" type="ORF">HUG17_2721</name>
</gene>
<feature type="disulfide bond" evidence="7">
    <location>
        <begin position="58"/>
        <end position="74"/>
    </location>
</feature>
<keyword evidence="6 7" id="KW-1015">Disulfide bond</keyword>
<dbReference type="PANTHER" id="PTHR35981">
    <property type="entry name" value="ION TRANSPORT PEPTIDE, ISOFORM C"/>
    <property type="match status" value="1"/>
</dbReference>
<protein>
    <submittedName>
        <fullName evidence="8">Crustacean chh/mih/gih neurohormone-like protein</fullName>
    </submittedName>
</protein>
<feature type="disulfide bond" evidence="7">
    <location>
        <begin position="42"/>
        <end position="78"/>
    </location>
</feature>
<dbReference type="InterPro" id="IPR001166">
    <property type="entry name" value="Hyperglycemic"/>
</dbReference>
<dbReference type="InterPro" id="IPR031098">
    <property type="entry name" value="Crust_neurohorm"/>
</dbReference>
<evidence type="ECO:0000256" key="2">
    <source>
        <dbReference type="ARBA" id="ARBA00004613"/>
    </source>
</evidence>
<dbReference type="PRINTS" id="PR00550">
    <property type="entry name" value="HYPRGLYCEMIC"/>
</dbReference>
<evidence type="ECO:0000256" key="3">
    <source>
        <dbReference type="ARBA" id="ARBA00005447"/>
    </source>
</evidence>
<keyword evidence="4" id="KW-0964">Secreted</keyword>
<dbReference type="InterPro" id="IPR018251">
    <property type="entry name" value="Crust_neurhormone_CS"/>
</dbReference>
<evidence type="ECO:0000256" key="5">
    <source>
        <dbReference type="ARBA" id="ARBA00022702"/>
    </source>
</evidence>
<comment type="subcellular location">
    <subcellularLocation>
        <location evidence="2">Secreted</location>
    </subcellularLocation>
</comment>
<comment type="caution">
    <text evidence="8">The sequence shown here is derived from an EMBL/GenBank/DDBJ whole genome shotgun (WGS) entry which is preliminary data.</text>
</comment>
<name>A0A9D4NUQ2_DERFA</name>
<dbReference type="GO" id="GO:0005576">
    <property type="term" value="C:extracellular region"/>
    <property type="evidence" value="ECO:0007669"/>
    <property type="project" value="UniProtKB-SubCell"/>
</dbReference>